<dbReference type="InterPro" id="IPR051521">
    <property type="entry name" value="tRNA_Mod/Golgi_Maint"/>
</dbReference>
<dbReference type="FunCoup" id="A0A1W4XA47">
    <property type="interactions" value="1368"/>
</dbReference>
<dbReference type="GeneID" id="108739734"/>
<evidence type="ECO:0000256" key="5">
    <source>
        <dbReference type="ARBA" id="ARBA00022694"/>
    </source>
</evidence>
<evidence type="ECO:0000256" key="10">
    <source>
        <dbReference type="ARBA" id="ARBA00042508"/>
    </source>
</evidence>
<name>A0A1W4XA47_AGRPL</name>
<evidence type="ECO:0000256" key="7">
    <source>
        <dbReference type="ARBA" id="ARBA00037050"/>
    </source>
</evidence>
<dbReference type="KEGG" id="apln:108739734"/>
<dbReference type="InParanoid" id="A0A1W4XA47"/>
<evidence type="ECO:0000313" key="14">
    <source>
        <dbReference type="RefSeq" id="XP_018329283.1"/>
    </source>
</evidence>
<evidence type="ECO:0000256" key="4">
    <source>
        <dbReference type="ARBA" id="ARBA00022691"/>
    </source>
</evidence>
<dbReference type="Pfam" id="PF03942">
    <property type="entry name" value="DTW"/>
    <property type="match status" value="1"/>
</dbReference>
<evidence type="ECO:0000256" key="8">
    <source>
        <dbReference type="ARBA" id="ARBA00038290"/>
    </source>
</evidence>
<comment type="function">
    <text evidence="7">Catalyzes the formation of 3-(3-amino-3-carboxypropyl)uridine (acp3U) at position 20 in the D-loop of several cytoplasmic tRNAs (acp3U(20)).</text>
</comment>
<dbReference type="EC" id="2.5.1.25" evidence="2"/>
<keyword evidence="3" id="KW-0808">Transferase</keyword>
<dbReference type="OrthoDB" id="3173at2759"/>
<accession>A0A1W4XA47</accession>
<evidence type="ECO:0000256" key="3">
    <source>
        <dbReference type="ARBA" id="ARBA00022679"/>
    </source>
</evidence>
<evidence type="ECO:0000256" key="2">
    <source>
        <dbReference type="ARBA" id="ARBA00012386"/>
    </source>
</evidence>
<evidence type="ECO:0000259" key="12">
    <source>
        <dbReference type="SMART" id="SM01144"/>
    </source>
</evidence>
<proteinExistence type="inferred from homology"/>
<dbReference type="GO" id="GO:0005634">
    <property type="term" value="C:nucleus"/>
    <property type="evidence" value="ECO:0007669"/>
    <property type="project" value="UniProtKB-SubCell"/>
</dbReference>
<gene>
    <name evidence="14" type="primary">LOC108739734</name>
</gene>
<comment type="catalytic activity">
    <reaction evidence="11">
        <text>a uridine in tRNA + S-adenosyl-L-methionine = a 3-[(3S)-3-amino-3-carboxypropyl]uridine in tRNA + S-methyl-5'-thioadenosine + H(+)</text>
        <dbReference type="Rhea" id="RHEA:62432"/>
        <dbReference type="Rhea" id="RHEA-COMP:13339"/>
        <dbReference type="Rhea" id="RHEA-COMP:16092"/>
        <dbReference type="ChEBI" id="CHEBI:15378"/>
        <dbReference type="ChEBI" id="CHEBI:17509"/>
        <dbReference type="ChEBI" id="CHEBI:59789"/>
        <dbReference type="ChEBI" id="CHEBI:65315"/>
        <dbReference type="ChEBI" id="CHEBI:82930"/>
        <dbReference type="EC" id="2.5.1.25"/>
    </reaction>
</comment>
<feature type="domain" description="DTW" evidence="12">
    <location>
        <begin position="46"/>
        <end position="307"/>
    </location>
</feature>
<organism evidence="13 14">
    <name type="scientific">Agrilus planipennis</name>
    <name type="common">Emerald ash borer</name>
    <name type="synonym">Agrilus marcopoli</name>
    <dbReference type="NCBI Taxonomy" id="224129"/>
    <lineage>
        <taxon>Eukaryota</taxon>
        <taxon>Metazoa</taxon>
        <taxon>Ecdysozoa</taxon>
        <taxon>Arthropoda</taxon>
        <taxon>Hexapoda</taxon>
        <taxon>Insecta</taxon>
        <taxon>Pterygota</taxon>
        <taxon>Neoptera</taxon>
        <taxon>Endopterygota</taxon>
        <taxon>Coleoptera</taxon>
        <taxon>Polyphaga</taxon>
        <taxon>Elateriformia</taxon>
        <taxon>Buprestoidea</taxon>
        <taxon>Buprestidae</taxon>
        <taxon>Agrilinae</taxon>
        <taxon>Agrilus</taxon>
    </lineage>
</organism>
<dbReference type="SMART" id="SM01144">
    <property type="entry name" value="DTW"/>
    <property type="match status" value="1"/>
</dbReference>
<dbReference type="PANTHER" id="PTHR15627">
    <property type="entry name" value="NATURAL KILLER CELL-SPECIFIC ANTIGEN KLIP1"/>
    <property type="match status" value="1"/>
</dbReference>
<dbReference type="STRING" id="224129.A0A1W4XA47"/>
<reference evidence="14" key="1">
    <citation type="submission" date="2025-08" db="UniProtKB">
        <authorList>
            <consortium name="RefSeq"/>
        </authorList>
    </citation>
    <scope>IDENTIFICATION</scope>
    <source>
        <tissue evidence="14">Entire body</tissue>
    </source>
</reference>
<sequence>MACSTEPIITSGDLNISPFDGMRISDNCFLKDMEGRQPCPKCYKSRKFFCYTCYVPIVKLEGRLPHVKLPVKVNIIKHRREIDGKSTAAHAAILAPDDVEVFTYPNIPNYDIQTTVLVYPSYKASLVSQLFKEHLSVDLTTLNDNKRAAVISLAKGFNRTTLLMKATENLQNINCKNSGKLPVKTVVFIDSTWSQSKGIYKDERIKSLPCVVLQNRVSQFWRHQKGSPRWYLATIEAVHQFLVEIHLNMWGVNQEYEGLKSCFQSKVLENSTNIFKDKRDKLAYNGQYDDLLFFFKYMYQLIHKYYEHQMLYAYKRRLL</sequence>
<comment type="subcellular location">
    <subcellularLocation>
        <location evidence="1">Nucleus</location>
    </subcellularLocation>
</comment>
<keyword evidence="5" id="KW-0819">tRNA processing</keyword>
<protein>
    <recommendedName>
        <fullName evidence="9">tRNA-uridine aminocarboxypropyltransferase 1</fullName>
        <ecNumber evidence="2">2.5.1.25</ecNumber>
    </recommendedName>
    <alternativeName>
        <fullName evidence="10">DTW domain-containing protein 1</fullName>
    </alternativeName>
</protein>
<evidence type="ECO:0000256" key="1">
    <source>
        <dbReference type="ARBA" id="ARBA00004123"/>
    </source>
</evidence>
<keyword evidence="6" id="KW-0539">Nucleus</keyword>
<evidence type="ECO:0000313" key="13">
    <source>
        <dbReference type="Proteomes" id="UP000192223"/>
    </source>
</evidence>
<dbReference type="RefSeq" id="XP_018329283.1">
    <property type="nucleotide sequence ID" value="XM_018473781.2"/>
</dbReference>
<comment type="similarity">
    <text evidence="8">Belongs to the TDD superfamily. DTWD1 family.</text>
</comment>
<dbReference type="AlphaFoldDB" id="A0A1W4XA47"/>
<keyword evidence="13" id="KW-1185">Reference proteome</keyword>
<dbReference type="GO" id="GO:0006400">
    <property type="term" value="P:tRNA modification"/>
    <property type="evidence" value="ECO:0007669"/>
    <property type="project" value="TreeGrafter"/>
</dbReference>
<dbReference type="PANTHER" id="PTHR15627:SF8">
    <property type="entry name" value="TRNA-URIDINE AMINOCARBOXYPROPYLTRANSFERASE 1"/>
    <property type="match status" value="1"/>
</dbReference>
<dbReference type="GO" id="GO:0016432">
    <property type="term" value="F:tRNA-uridine aminocarboxypropyltransferase activity"/>
    <property type="evidence" value="ECO:0007669"/>
    <property type="project" value="UniProtKB-EC"/>
</dbReference>
<keyword evidence="4" id="KW-0949">S-adenosyl-L-methionine</keyword>
<dbReference type="InterPro" id="IPR005636">
    <property type="entry name" value="DTW"/>
</dbReference>
<evidence type="ECO:0000256" key="11">
    <source>
        <dbReference type="ARBA" id="ARBA00048718"/>
    </source>
</evidence>
<evidence type="ECO:0000256" key="6">
    <source>
        <dbReference type="ARBA" id="ARBA00023242"/>
    </source>
</evidence>
<evidence type="ECO:0000256" key="9">
    <source>
        <dbReference type="ARBA" id="ARBA00039242"/>
    </source>
</evidence>
<dbReference type="Proteomes" id="UP000192223">
    <property type="component" value="Unplaced"/>
</dbReference>